<dbReference type="AlphaFoldDB" id="A0AAU7NQP6"/>
<keyword evidence="4 9" id="KW-0812">Transmembrane</keyword>
<feature type="transmembrane region" description="Helical" evidence="9">
    <location>
        <begin position="510"/>
        <end position="531"/>
    </location>
</feature>
<comment type="similarity">
    <text evidence="2">Belongs to the V-ATPase 116 kDa subunit family.</text>
</comment>
<dbReference type="PANTHER" id="PTHR11629:SF63">
    <property type="entry name" value="V-TYPE PROTON ATPASE SUBUNIT A"/>
    <property type="match status" value="1"/>
</dbReference>
<feature type="transmembrane region" description="Helical" evidence="9">
    <location>
        <begin position="311"/>
        <end position="337"/>
    </location>
</feature>
<proteinExistence type="inferred from homology"/>
<dbReference type="RefSeq" id="WP_305907984.1">
    <property type="nucleotide sequence ID" value="NZ_CP157743.1"/>
</dbReference>
<evidence type="ECO:0000256" key="2">
    <source>
        <dbReference type="ARBA" id="ARBA00009904"/>
    </source>
</evidence>
<feature type="transmembrane region" description="Helical" evidence="9">
    <location>
        <begin position="430"/>
        <end position="449"/>
    </location>
</feature>
<keyword evidence="7 9" id="KW-0472">Membrane</keyword>
<feature type="transmembrane region" description="Helical" evidence="9">
    <location>
        <begin position="455"/>
        <end position="474"/>
    </location>
</feature>
<dbReference type="InterPro" id="IPR002490">
    <property type="entry name" value="V-ATPase_116kDa_su"/>
</dbReference>
<evidence type="ECO:0000256" key="5">
    <source>
        <dbReference type="ARBA" id="ARBA00022989"/>
    </source>
</evidence>
<feature type="coiled-coil region" evidence="8">
    <location>
        <begin position="185"/>
        <end position="212"/>
    </location>
</feature>
<keyword evidence="5 9" id="KW-1133">Transmembrane helix</keyword>
<dbReference type="KEGG" id="mech:Q9L42_012900"/>
<dbReference type="EMBL" id="CP157743">
    <property type="protein sequence ID" value="XBS19265.1"/>
    <property type="molecule type" value="Genomic_DNA"/>
</dbReference>
<evidence type="ECO:0000256" key="1">
    <source>
        <dbReference type="ARBA" id="ARBA00004141"/>
    </source>
</evidence>
<dbReference type="Proteomes" id="UP001225378">
    <property type="component" value="Chromosome"/>
</dbReference>
<feature type="transmembrane region" description="Helical" evidence="9">
    <location>
        <begin position="357"/>
        <end position="379"/>
    </location>
</feature>
<keyword evidence="6" id="KW-0406">Ion transport</keyword>
<dbReference type="GO" id="GO:0007035">
    <property type="term" value="P:vacuolar acidification"/>
    <property type="evidence" value="ECO:0007669"/>
    <property type="project" value="TreeGrafter"/>
</dbReference>
<dbReference type="GO" id="GO:0033179">
    <property type="term" value="C:proton-transporting V-type ATPase, V0 domain"/>
    <property type="evidence" value="ECO:0007669"/>
    <property type="project" value="InterPro"/>
</dbReference>
<dbReference type="PANTHER" id="PTHR11629">
    <property type="entry name" value="VACUOLAR PROTON ATPASES"/>
    <property type="match status" value="1"/>
</dbReference>
<protein>
    <submittedName>
        <fullName evidence="10">ATPase</fullName>
    </submittedName>
</protein>
<sequence length="597" mass="67111">MSIVSLKRMTLCGLLDEKASILHQLQALGGAHLIPLTEMPESAQTATQHITEKAVNALKYLMQCRNKRHQVHDDEEFNLETVVDNVAKVRYECRLLSDQRDFLLKRIAEIEPWGDFQLTEKDDLGPIQLWFYIVPKRLMHKLNKALVYQVVHQDNLYCYVVVLSEQEPDSTALPVARTHTGRVPLSQLKKQLQQTELRLEDLQAERESLTRWITLISLSLVKNEEHADLKVAHTMTLDSDPVFVSQAWIPASETERYADFAKFHGLAIQFSDPEPNDKPPTLLSNQEELAGGEEVISFYQTPSYFDWDPSVVVFFSFALFFAMILSDAGYALVFGVLLMLKWSSLKRSKSRRRLRMLAAVTIGCSLVWGVLTGSYFGLAPTGQGFIAKLKIFDLQDFDSMMRLSIGVGVGHIALANLVKFYQNRRRLSALAPLGWVLAVIGGFTYWLALEQANESGRIAAYALLTLAAIFVLGFNSERPVRQPVDLLWRLLQGLKSLTGVTRIFGDVLSYMRLFALGLASASLALTFNQLAGQVYHSVPGVGLLFSLLILLFGHGLNLLLCLMSGLVHGLRLNFIEFYNWSVSDEGYPFKAFSRKGG</sequence>
<evidence type="ECO:0000256" key="4">
    <source>
        <dbReference type="ARBA" id="ARBA00022692"/>
    </source>
</evidence>
<evidence type="ECO:0000313" key="10">
    <source>
        <dbReference type="EMBL" id="XBS19265.1"/>
    </source>
</evidence>
<dbReference type="GO" id="GO:0051117">
    <property type="term" value="F:ATPase binding"/>
    <property type="evidence" value="ECO:0007669"/>
    <property type="project" value="TreeGrafter"/>
</dbReference>
<evidence type="ECO:0000256" key="8">
    <source>
        <dbReference type="SAM" id="Coils"/>
    </source>
</evidence>
<accession>A0AAU7NQP6</accession>
<dbReference type="GO" id="GO:0046961">
    <property type="term" value="F:proton-transporting ATPase activity, rotational mechanism"/>
    <property type="evidence" value="ECO:0007669"/>
    <property type="project" value="InterPro"/>
</dbReference>
<name>A0AAU7NQP6_9GAMM</name>
<dbReference type="GO" id="GO:0016471">
    <property type="term" value="C:vacuolar proton-transporting V-type ATPase complex"/>
    <property type="evidence" value="ECO:0007669"/>
    <property type="project" value="TreeGrafter"/>
</dbReference>
<feature type="transmembrane region" description="Helical" evidence="9">
    <location>
        <begin position="399"/>
        <end position="418"/>
    </location>
</feature>
<evidence type="ECO:0000256" key="3">
    <source>
        <dbReference type="ARBA" id="ARBA00022448"/>
    </source>
</evidence>
<keyword evidence="3" id="KW-0813">Transport</keyword>
<keyword evidence="8" id="KW-0175">Coiled coil</keyword>
<comment type="subcellular location">
    <subcellularLocation>
        <location evidence="1">Membrane</location>
        <topology evidence="1">Multi-pass membrane protein</topology>
    </subcellularLocation>
</comment>
<organism evidence="10 11">
    <name type="scientific">Methylomarinum roseum</name>
    <dbReference type="NCBI Taxonomy" id="3067653"/>
    <lineage>
        <taxon>Bacteria</taxon>
        <taxon>Pseudomonadati</taxon>
        <taxon>Pseudomonadota</taxon>
        <taxon>Gammaproteobacteria</taxon>
        <taxon>Methylococcales</taxon>
        <taxon>Methylococcaceae</taxon>
        <taxon>Methylomarinum</taxon>
    </lineage>
</organism>
<evidence type="ECO:0000256" key="6">
    <source>
        <dbReference type="ARBA" id="ARBA00023065"/>
    </source>
</evidence>
<evidence type="ECO:0000313" key="11">
    <source>
        <dbReference type="Proteomes" id="UP001225378"/>
    </source>
</evidence>
<evidence type="ECO:0000256" key="7">
    <source>
        <dbReference type="ARBA" id="ARBA00023136"/>
    </source>
</evidence>
<feature type="transmembrane region" description="Helical" evidence="9">
    <location>
        <begin position="543"/>
        <end position="567"/>
    </location>
</feature>
<gene>
    <name evidence="10" type="ORF">Q9L42_012900</name>
</gene>
<evidence type="ECO:0000256" key="9">
    <source>
        <dbReference type="SAM" id="Phobius"/>
    </source>
</evidence>
<keyword evidence="11" id="KW-1185">Reference proteome</keyword>
<reference evidence="10 11" key="1">
    <citation type="journal article" date="2024" name="Microbiology">
        <title>Methylomarinum rosea sp. nov., a novel halophilic methanotrophic bacterium from the hypersaline Lake Elton.</title>
        <authorList>
            <person name="Suleimanov R.Z."/>
            <person name="Oshkin I.Y."/>
            <person name="Danilova O.V."/>
            <person name="Suzina N.E."/>
            <person name="Dedysh S.N."/>
        </authorList>
    </citation>
    <scope>NUCLEOTIDE SEQUENCE [LARGE SCALE GENOMIC DNA]</scope>
    <source>
        <strain evidence="10 11">Ch1-1</strain>
    </source>
</reference>